<reference evidence="1 2" key="1">
    <citation type="journal article" date="2014" name="Agronomy (Basel)">
        <title>A Draft Genome Sequence for Ensete ventricosum, the Drought-Tolerant Tree Against Hunger.</title>
        <authorList>
            <person name="Harrison J."/>
            <person name="Moore K.A."/>
            <person name="Paszkiewicz K."/>
            <person name="Jones T."/>
            <person name="Grant M."/>
            <person name="Ambacheew D."/>
            <person name="Muzemil S."/>
            <person name="Studholme D.J."/>
        </authorList>
    </citation>
    <scope>NUCLEOTIDE SEQUENCE [LARGE SCALE GENOMIC DNA]</scope>
</reference>
<comment type="caution">
    <text evidence="1">The sequence shown here is derived from an EMBL/GenBank/DDBJ whole genome shotgun (WGS) entry which is preliminary data.</text>
</comment>
<organism evidence="1 2">
    <name type="scientific">Ensete ventricosum</name>
    <name type="common">Abyssinian banana</name>
    <name type="synonym">Musa ensete</name>
    <dbReference type="NCBI Taxonomy" id="4639"/>
    <lineage>
        <taxon>Eukaryota</taxon>
        <taxon>Viridiplantae</taxon>
        <taxon>Streptophyta</taxon>
        <taxon>Embryophyta</taxon>
        <taxon>Tracheophyta</taxon>
        <taxon>Spermatophyta</taxon>
        <taxon>Magnoliopsida</taxon>
        <taxon>Liliopsida</taxon>
        <taxon>Zingiberales</taxon>
        <taxon>Musaceae</taxon>
        <taxon>Ensete</taxon>
    </lineage>
</organism>
<dbReference type="AlphaFoldDB" id="A0A427B632"/>
<dbReference type="Proteomes" id="UP000287651">
    <property type="component" value="Unassembled WGS sequence"/>
</dbReference>
<gene>
    <name evidence="1" type="ORF">B296_00015633</name>
</gene>
<accession>A0A427B632</accession>
<evidence type="ECO:0000313" key="2">
    <source>
        <dbReference type="Proteomes" id="UP000287651"/>
    </source>
</evidence>
<evidence type="ECO:0000313" key="1">
    <source>
        <dbReference type="EMBL" id="RRT83935.1"/>
    </source>
</evidence>
<name>A0A427B632_ENSVE</name>
<dbReference type="EMBL" id="AMZH03000406">
    <property type="protein sequence ID" value="RRT83935.1"/>
    <property type="molecule type" value="Genomic_DNA"/>
</dbReference>
<sequence>MKGSPELTRDLYPSRITVKSQGKWRQKAPDASSSILHRCVSRLRPVCASSRAVVSVRSWSSGIGRNLGVWLGKSTAWVVERGSEGGSTGCRPYLRQAGRTTAGAPILAPG</sequence>
<proteinExistence type="predicted"/>
<protein>
    <submittedName>
        <fullName evidence="1">Uncharacterized protein</fullName>
    </submittedName>
</protein>